<feature type="chain" id="PRO_5001955983" description="WxL domain-containing protein" evidence="2">
    <location>
        <begin position="29"/>
        <end position="247"/>
    </location>
</feature>
<feature type="region of interest" description="Disordered" evidence="1">
    <location>
        <begin position="47"/>
        <end position="70"/>
    </location>
</feature>
<feature type="domain" description="WxL" evidence="3">
    <location>
        <begin position="30"/>
        <end position="246"/>
    </location>
</feature>
<keyword evidence="5" id="KW-1185">Reference proteome</keyword>
<proteinExistence type="predicted"/>
<keyword evidence="2" id="KW-0732">Signal</keyword>
<evidence type="ECO:0000313" key="4">
    <source>
        <dbReference type="EMBL" id="KGL37933.1"/>
    </source>
</evidence>
<dbReference type="RefSeq" id="WP_036088000.1">
    <property type="nucleotide sequence ID" value="NZ_CBCSHQ010000003.1"/>
</dbReference>
<gene>
    <name evidence="4" type="ORF">EP57_15355</name>
</gene>
<dbReference type="GeneID" id="58718711"/>
<evidence type="ECO:0000313" key="5">
    <source>
        <dbReference type="Proteomes" id="UP000029844"/>
    </source>
</evidence>
<comment type="caution">
    <text evidence="4">The sequence shown here is derived from an EMBL/GenBank/DDBJ whole genome shotgun (WGS) entry which is preliminary data.</text>
</comment>
<dbReference type="AlphaFoldDB" id="A0A099W0M0"/>
<accession>A0A099W0M0</accession>
<sequence>MNVKKYLVTSLIAVTAVATLFNPGTAKAAESESITTDGKIRFVKQDDSAISPPVNPLNPDQTIDPADGETPYPGTGGPLSIDYASTFDFGNQEITGETKVYNAKLDKIKVDGSEIEVPNNVQITDNRGTNSGWQLNVSQNGQLKDAADRELNGAKITIKKGTPTTKSDADITAPTANTEINLNPNGDASSVMVADTEQGMGKWVDKFGVDNTEAADAVTLTVPGKSAKYADSEYATTLTWTLSDTPE</sequence>
<organism evidence="4 5">
    <name type="scientific">Listeria booriae</name>
    <dbReference type="NCBI Taxonomy" id="1552123"/>
    <lineage>
        <taxon>Bacteria</taxon>
        <taxon>Bacillati</taxon>
        <taxon>Bacillota</taxon>
        <taxon>Bacilli</taxon>
        <taxon>Bacillales</taxon>
        <taxon>Listeriaceae</taxon>
        <taxon>Listeria</taxon>
    </lineage>
</organism>
<feature type="signal peptide" evidence="2">
    <location>
        <begin position="1"/>
        <end position="28"/>
    </location>
</feature>
<dbReference type="InterPro" id="IPR027994">
    <property type="entry name" value="WxL_dom"/>
</dbReference>
<reference evidence="4 5" key="1">
    <citation type="submission" date="2014-05" db="EMBL/GenBank/DDBJ databases">
        <title>Novel Listeriaceae from food processing environments.</title>
        <authorList>
            <person name="den Bakker H.C."/>
        </authorList>
    </citation>
    <scope>NUCLEOTIDE SEQUENCE [LARGE SCALE GENOMIC DNA]</scope>
    <source>
        <strain evidence="4 5">FSL A5-0281</strain>
    </source>
</reference>
<dbReference type="Proteomes" id="UP000029844">
    <property type="component" value="Unassembled WGS sequence"/>
</dbReference>
<name>A0A099W0M0_9LIST</name>
<dbReference type="STRING" id="1552123.EP57_15355"/>
<dbReference type="OrthoDB" id="2356942at2"/>
<dbReference type="EMBL" id="JNFA01000030">
    <property type="protein sequence ID" value="KGL37933.1"/>
    <property type="molecule type" value="Genomic_DNA"/>
</dbReference>
<protein>
    <recommendedName>
        <fullName evidence="3">WxL domain-containing protein</fullName>
    </recommendedName>
</protein>
<dbReference type="Pfam" id="PF13731">
    <property type="entry name" value="WxL"/>
    <property type="match status" value="1"/>
</dbReference>
<evidence type="ECO:0000256" key="2">
    <source>
        <dbReference type="SAM" id="SignalP"/>
    </source>
</evidence>
<evidence type="ECO:0000256" key="1">
    <source>
        <dbReference type="SAM" id="MobiDB-lite"/>
    </source>
</evidence>
<evidence type="ECO:0000259" key="3">
    <source>
        <dbReference type="Pfam" id="PF13731"/>
    </source>
</evidence>